<evidence type="ECO:0000259" key="1">
    <source>
        <dbReference type="PROSITE" id="PS51782"/>
    </source>
</evidence>
<feature type="domain" description="LysM" evidence="1">
    <location>
        <begin position="471"/>
        <end position="515"/>
    </location>
</feature>
<dbReference type="SMART" id="SM00257">
    <property type="entry name" value="LysM"/>
    <property type="match status" value="1"/>
</dbReference>
<dbReference type="PROSITE" id="PS51782">
    <property type="entry name" value="LYSM"/>
    <property type="match status" value="1"/>
</dbReference>
<dbReference type="Proteomes" id="UP000184310">
    <property type="component" value="Unassembled WGS sequence"/>
</dbReference>
<dbReference type="Gene3D" id="3.10.350.10">
    <property type="entry name" value="LysM domain"/>
    <property type="match status" value="1"/>
</dbReference>
<reference evidence="2 3" key="1">
    <citation type="submission" date="2016-11" db="EMBL/GenBank/DDBJ databases">
        <authorList>
            <person name="Jaros S."/>
            <person name="Januszkiewicz K."/>
            <person name="Wedrychowicz H."/>
        </authorList>
    </citation>
    <scope>NUCLEOTIDE SEQUENCE [LARGE SCALE GENOMIC DNA]</scope>
    <source>
        <strain evidence="2 3">DSM 21758</strain>
    </source>
</reference>
<evidence type="ECO:0000313" key="3">
    <source>
        <dbReference type="Proteomes" id="UP000184310"/>
    </source>
</evidence>
<name>A0A1M6U6C6_9CLOT</name>
<dbReference type="SUPFAM" id="SSF54106">
    <property type="entry name" value="LysM domain"/>
    <property type="match status" value="1"/>
</dbReference>
<dbReference type="STRING" id="1121302.SAMN02745163_04191"/>
<dbReference type="InterPro" id="IPR018392">
    <property type="entry name" value="LysM"/>
</dbReference>
<dbReference type="OrthoDB" id="9779340at2"/>
<dbReference type="CDD" id="cd00118">
    <property type="entry name" value="LysM"/>
    <property type="match status" value="1"/>
</dbReference>
<organism evidence="2 3">
    <name type="scientific">Clostridium cavendishii DSM 21758</name>
    <dbReference type="NCBI Taxonomy" id="1121302"/>
    <lineage>
        <taxon>Bacteria</taxon>
        <taxon>Bacillati</taxon>
        <taxon>Bacillota</taxon>
        <taxon>Clostridia</taxon>
        <taxon>Eubacteriales</taxon>
        <taxon>Clostridiaceae</taxon>
        <taxon>Clostridium</taxon>
    </lineage>
</organism>
<evidence type="ECO:0000313" key="2">
    <source>
        <dbReference type="EMBL" id="SHK64802.1"/>
    </source>
</evidence>
<keyword evidence="3" id="KW-1185">Reference proteome</keyword>
<dbReference type="InterPro" id="IPR024300">
    <property type="entry name" value="SipL_SPOCS_dom"/>
</dbReference>
<dbReference type="Pfam" id="PF12673">
    <property type="entry name" value="SipL"/>
    <property type="match status" value="3"/>
</dbReference>
<protein>
    <recommendedName>
        <fullName evidence="1">LysM domain-containing protein</fullName>
    </recommendedName>
</protein>
<dbReference type="EMBL" id="FQZB01000022">
    <property type="protein sequence ID" value="SHK64802.1"/>
    <property type="molecule type" value="Genomic_DNA"/>
</dbReference>
<dbReference type="Pfam" id="PF01476">
    <property type="entry name" value="LysM"/>
    <property type="match status" value="1"/>
</dbReference>
<accession>A0A1M6U6C6</accession>
<sequence length="521" mass="58691">MADLDVIKENIEVEKPVLESTADKVLKGEYLIPDTHPDVHKVLSVEAKPIITNKEVQQDRGLIEVQVNYNVIYLAKEEDGLGTDYVSYEDKFSNFVDIVGAEHKMLCDANCELEHINVNIINERKISIESYFRTKCYISKNENIEFVKDIEGTGDLQSKKKPDTLEKTMSTNQVVMPLKTQIKVATDKPQIGKIIKMNLMLHKKDIKASEDKLNFSCFCKVDFVYRAADSKDLVNVDDDVFLSTEEPVIGLSSDMMANANFEIMNCEYKILQDDLGESRIIDVNAEVKATAKVSKTENIEVLEDAYSPTKNLEVKKETHKMIKTVGQNSNETIVKDNIYLDESDPDPVQIVSTNANIAALENKVSDNKVNVEGVVKVEVIYKCSDEEKHLAKITGEIPFNTSIDIPDALEGMESMVKAFIEGLQANIEAHTIAIKAIVFTQAKVTDNVEKEYIKEIEEKEGEKPEKKASIIIYVIQEGDKLWDLAKKYNTTVEDIMSLNSMESEEELKPGEKIIIPGRAMM</sequence>
<gene>
    <name evidence="2" type="ORF">SAMN02745163_04191</name>
</gene>
<dbReference type="PANTHER" id="PTHR33734">
    <property type="entry name" value="LYSM DOMAIN-CONTAINING GPI-ANCHORED PROTEIN 2"/>
    <property type="match status" value="1"/>
</dbReference>
<dbReference type="PANTHER" id="PTHR33734:SF22">
    <property type="entry name" value="MEMBRANE-BOUND LYTIC MUREIN TRANSGLYCOSYLASE D"/>
    <property type="match status" value="1"/>
</dbReference>
<proteinExistence type="predicted"/>
<dbReference type="GO" id="GO:0008932">
    <property type="term" value="F:lytic endotransglycosylase activity"/>
    <property type="evidence" value="ECO:0007669"/>
    <property type="project" value="TreeGrafter"/>
</dbReference>
<dbReference type="AlphaFoldDB" id="A0A1M6U6C6"/>
<dbReference type="InterPro" id="IPR036779">
    <property type="entry name" value="LysM_dom_sf"/>
</dbReference>
<dbReference type="RefSeq" id="WP_072992960.1">
    <property type="nucleotide sequence ID" value="NZ_FQZB01000022.1"/>
</dbReference>